<evidence type="ECO:0000313" key="2">
    <source>
        <dbReference type="EMBL" id="GAA2140862.1"/>
    </source>
</evidence>
<sequence>MARRGVARRGVARLRGVTDTAPGRLRLATVLLTVLVLAFGALTAWQVGARSQAAGQVVSHSEPLNQDAAEIYRSLADADTTAAGGFLLAGDAPQAVQDRYRNDLATAGRLLAQAAARTGSASGAQQWVSQLNQQLPQYAGLVETARANDRQGLPLGGAYLRYASTLMQGTMLPSAQKLADVESGQLDGDYADARSLPWASIGLGLVALGALVLCQVLLLRRTNRVFNPGLLGATASVLVALVWLVFGTVSGGLDLSDSRSHGALPLRALNQARIEALQSRAAENLDLVARGASDSYTKTWTTVTALLAGPAADGKARTQGGMLDRARAGAPAEAGAALAQARAQFVAWDTRHQSAAASNNAGDYAAALRTTVGSPGTDSSDSAFNAMDQQLARAAAVEQAAFRSAAQDVDGSLGILAAGVALLAALATAGVVVGLGRRLAEYR</sequence>
<keyword evidence="1" id="KW-0812">Transmembrane</keyword>
<keyword evidence="1" id="KW-1133">Transmembrane helix</keyword>
<dbReference type="Proteomes" id="UP001422759">
    <property type="component" value="Unassembled WGS sequence"/>
</dbReference>
<gene>
    <name evidence="2" type="ORF">GCM10009760_24420</name>
</gene>
<name>A0ABN2ZE98_9ACTN</name>
<reference evidence="2 3" key="1">
    <citation type="journal article" date="2019" name="Int. J. Syst. Evol. Microbiol.">
        <title>The Global Catalogue of Microorganisms (GCM) 10K type strain sequencing project: providing services to taxonomists for standard genome sequencing and annotation.</title>
        <authorList>
            <consortium name="The Broad Institute Genomics Platform"/>
            <consortium name="The Broad Institute Genome Sequencing Center for Infectious Disease"/>
            <person name="Wu L."/>
            <person name="Ma J."/>
        </authorList>
    </citation>
    <scope>NUCLEOTIDE SEQUENCE [LARGE SCALE GENOMIC DNA]</scope>
    <source>
        <strain evidence="2 3">JCM 14560</strain>
    </source>
</reference>
<evidence type="ECO:0000313" key="3">
    <source>
        <dbReference type="Proteomes" id="UP001422759"/>
    </source>
</evidence>
<evidence type="ECO:0000256" key="1">
    <source>
        <dbReference type="SAM" id="Phobius"/>
    </source>
</evidence>
<comment type="caution">
    <text evidence="2">The sequence shown here is derived from an EMBL/GenBank/DDBJ whole genome shotgun (WGS) entry which is preliminary data.</text>
</comment>
<evidence type="ECO:0008006" key="4">
    <source>
        <dbReference type="Google" id="ProtNLM"/>
    </source>
</evidence>
<keyword evidence="3" id="KW-1185">Reference proteome</keyword>
<keyword evidence="1" id="KW-0472">Membrane</keyword>
<feature type="transmembrane region" description="Helical" evidence="1">
    <location>
        <begin position="413"/>
        <end position="435"/>
    </location>
</feature>
<accession>A0ABN2ZE98</accession>
<feature type="transmembrane region" description="Helical" evidence="1">
    <location>
        <begin position="196"/>
        <end position="218"/>
    </location>
</feature>
<dbReference type="EMBL" id="BAAANT010000011">
    <property type="protein sequence ID" value="GAA2140862.1"/>
    <property type="molecule type" value="Genomic_DNA"/>
</dbReference>
<proteinExistence type="predicted"/>
<feature type="transmembrane region" description="Helical" evidence="1">
    <location>
        <begin position="225"/>
        <end position="246"/>
    </location>
</feature>
<organism evidence="2 3">
    <name type="scientific">Kitasatospora kazusensis</name>
    <dbReference type="NCBI Taxonomy" id="407974"/>
    <lineage>
        <taxon>Bacteria</taxon>
        <taxon>Bacillati</taxon>
        <taxon>Actinomycetota</taxon>
        <taxon>Actinomycetes</taxon>
        <taxon>Kitasatosporales</taxon>
        <taxon>Streptomycetaceae</taxon>
        <taxon>Kitasatospora</taxon>
    </lineage>
</organism>
<protein>
    <recommendedName>
        <fullName evidence="4">Secreted protein</fullName>
    </recommendedName>
</protein>